<sequence>RSVLASSGFSPLPIAVAAIESGSFLPSSASITIEPTKIG</sequence>
<feature type="non-terminal residue" evidence="1">
    <location>
        <position position="1"/>
    </location>
</feature>
<reference evidence="1 2" key="1">
    <citation type="journal article" date="2014" name="Am. J. Bot.">
        <title>Genome assembly and annotation for red clover (Trifolium pratense; Fabaceae).</title>
        <authorList>
            <person name="Istvanek J."/>
            <person name="Jaros M."/>
            <person name="Krenek A."/>
            <person name="Repkova J."/>
        </authorList>
    </citation>
    <scope>NUCLEOTIDE SEQUENCE [LARGE SCALE GENOMIC DNA]</scope>
    <source>
        <strain evidence="2">cv. Tatra</strain>
        <tissue evidence="1">Young leaves</tissue>
    </source>
</reference>
<gene>
    <name evidence="1" type="ORF">L195_g044717</name>
</gene>
<organism evidence="1 2">
    <name type="scientific">Trifolium pratense</name>
    <name type="common">Red clover</name>
    <dbReference type="NCBI Taxonomy" id="57577"/>
    <lineage>
        <taxon>Eukaryota</taxon>
        <taxon>Viridiplantae</taxon>
        <taxon>Streptophyta</taxon>
        <taxon>Embryophyta</taxon>
        <taxon>Tracheophyta</taxon>
        <taxon>Spermatophyta</taxon>
        <taxon>Magnoliopsida</taxon>
        <taxon>eudicotyledons</taxon>
        <taxon>Gunneridae</taxon>
        <taxon>Pentapetalae</taxon>
        <taxon>rosids</taxon>
        <taxon>fabids</taxon>
        <taxon>Fabales</taxon>
        <taxon>Fabaceae</taxon>
        <taxon>Papilionoideae</taxon>
        <taxon>50 kb inversion clade</taxon>
        <taxon>NPAAA clade</taxon>
        <taxon>Hologalegina</taxon>
        <taxon>IRL clade</taxon>
        <taxon>Trifolieae</taxon>
        <taxon>Trifolium</taxon>
    </lineage>
</organism>
<evidence type="ECO:0000313" key="2">
    <source>
        <dbReference type="Proteomes" id="UP000236291"/>
    </source>
</evidence>
<proteinExistence type="predicted"/>
<name>A0A2K3MCT4_TRIPR</name>
<dbReference type="EMBL" id="ASHM01057184">
    <property type="protein sequence ID" value="PNX88611.1"/>
    <property type="molecule type" value="Genomic_DNA"/>
</dbReference>
<accession>A0A2K3MCT4</accession>
<protein>
    <submittedName>
        <fullName evidence="1">Uncharacterized protein</fullName>
    </submittedName>
</protein>
<comment type="caution">
    <text evidence="1">The sequence shown here is derived from an EMBL/GenBank/DDBJ whole genome shotgun (WGS) entry which is preliminary data.</text>
</comment>
<evidence type="ECO:0000313" key="1">
    <source>
        <dbReference type="EMBL" id="PNX88611.1"/>
    </source>
</evidence>
<dbReference type="AlphaFoldDB" id="A0A2K3MCT4"/>
<dbReference type="Proteomes" id="UP000236291">
    <property type="component" value="Unassembled WGS sequence"/>
</dbReference>
<reference evidence="1 2" key="2">
    <citation type="journal article" date="2017" name="Front. Plant Sci.">
        <title>Gene Classification and Mining of Molecular Markers Useful in Red Clover (Trifolium pratense) Breeding.</title>
        <authorList>
            <person name="Istvanek J."/>
            <person name="Dluhosova J."/>
            <person name="Dluhos P."/>
            <person name="Patkova L."/>
            <person name="Nedelnik J."/>
            <person name="Repkova J."/>
        </authorList>
    </citation>
    <scope>NUCLEOTIDE SEQUENCE [LARGE SCALE GENOMIC DNA]</scope>
    <source>
        <strain evidence="2">cv. Tatra</strain>
        <tissue evidence="1">Young leaves</tissue>
    </source>
</reference>